<dbReference type="PANTHER" id="PTHR22834:SF21">
    <property type="entry name" value="GUANYL NUCLEOTIDE EXCHANGE FACTOR, PUTATIVE (AFU_ORTHOLOGUE AFUA_5G11890)-RELATED"/>
    <property type="match status" value="1"/>
</dbReference>
<dbReference type="InterPro" id="IPR057454">
    <property type="entry name" value="Bud3_C"/>
</dbReference>
<feature type="coiled-coil region" evidence="1">
    <location>
        <begin position="1461"/>
        <end position="1495"/>
    </location>
</feature>
<dbReference type="GO" id="GO:0005085">
    <property type="term" value="F:guanyl-nucleotide exchange factor activity"/>
    <property type="evidence" value="ECO:0007669"/>
    <property type="project" value="InterPro"/>
</dbReference>
<dbReference type="GO" id="GO:0032955">
    <property type="term" value="P:regulation of division septum assembly"/>
    <property type="evidence" value="ECO:0007669"/>
    <property type="project" value="TreeGrafter"/>
</dbReference>
<evidence type="ECO:0000259" key="3">
    <source>
        <dbReference type="PROSITE" id="PS50010"/>
    </source>
</evidence>
<evidence type="ECO:0000256" key="2">
    <source>
        <dbReference type="SAM" id="MobiDB-lite"/>
    </source>
</evidence>
<dbReference type="SMART" id="SM00325">
    <property type="entry name" value="RhoGEF"/>
    <property type="match status" value="1"/>
</dbReference>
<dbReference type="GO" id="GO:0031991">
    <property type="term" value="P:regulation of actomyosin contractile ring contraction"/>
    <property type="evidence" value="ECO:0007669"/>
    <property type="project" value="TreeGrafter"/>
</dbReference>
<dbReference type="OrthoDB" id="4066896at2759"/>
<dbReference type="InterPro" id="IPR035899">
    <property type="entry name" value="DBL_dom_sf"/>
</dbReference>
<feature type="region of interest" description="Disordered" evidence="2">
    <location>
        <begin position="1111"/>
        <end position="1151"/>
    </location>
</feature>
<feature type="compositionally biased region" description="Pro residues" evidence="2">
    <location>
        <begin position="1217"/>
        <end position="1226"/>
    </location>
</feature>
<evidence type="ECO:0000313" key="5">
    <source>
        <dbReference type="Proteomes" id="UP000053259"/>
    </source>
</evidence>
<sequence length="1498" mass="165088">MVVVVAPPPSLSPDVVTLFYVVDDLLARSPILIFYGPSSTPTAAANNSRIQAHVFTAAGFQSYPRLTVSPSSPLYSAVNCLPREEQGDDICRGLAYSLFKYFSELPANVKQQWEAQSSTVAGLRSAPTLFSDAHAAIIAQRMVKVDNLADVISDVRQALAEQSVSWLDVDVVMPPGSMKELDMGGRDSILPDPSEEDVNRYRFGEYAPIVELFGEAAFLPTSRIKRRPSKPTLQNRNGNFTRAQKESVRREFCELLDTEENYVGKLYDLVHSVAADFREKAKVKSPTSSSPSAEALEGLFPPSLDEILKVNSAFLDDLRRVVEETENDAINDIENTPDGGSVMPQVPSRTDVTGTLSLAACMRSWFPQFAQCYTEYTKAHSQMSYHLRQFMRDAGSSFSQRMQETGEQRLMSMLIEPVQRLPRYNLYIDNILKQLPARHAAVKGLLKARDLISDICSHDVTNAGPDQIFERLQSFVAAWPLACRPTGRLITAVDAVELAAPYRSEVYDSRAIFCIMLLFTDQLVVLRKTSKQVIAARGFLAQLDGTDVLRNDLNVGDLVYKDSFPLSAFDVTEMNEGKQLQLILTRPNLRQSVSSRRSGSSRPGSPRGDACIHVYHLGGSYESKASRFMEELVKARVEGRFTEAERESPKWEVHSAAAPDLSLFSAVFEDRLGLTERPTTSRVRIVIDPIKHVEIVRPGQKDVEIAATLTTINEGFYKLDMVGANDFVTKDHLTAKEFLPVLAKRLNNFLQMQSQIKNPALVSVLLQRNQTILQSLNVVLDDSYQDMAQGRSSRSQQSPVKLLSSIFGGSINREPGSLRKHNSTKSESGLGVVPQFRPPQPTRRTSRDLPSKPSTPTEVVSAAADALAKLEQTLSSYILALQARKGNIVGRVLRMRGAADELTVNELYNALLEDPTNYEIVAQASVDVLFCAFEKFVKIAWHDRIGPIISPALWKQIQAKLDTAYPSDFEDFFRGALSDLSPQNQRAFRACVKLLVELLEGTGNDGDRGMITASFAEVLVPEGDPADFVSVLDRLVEDVDPLLDNSMMSNFTTPHGSVSEATVSRHRNQNSISLSSNTSLRKKFGLSALTRKTSKRDEDEKTDVGSVWRALSKSKSDDKSGSMSKAAPLTRSNSTDVPTGFSPKRPVSRDRPTVLGAFNFENSPLATIGESVPIGPPRKKRRSSLSDLATLQASAGNTPSFVGGPTTPTAKRSFIPAPSPATPSPSKPSLLPAPIISSGNSPPRREGSPSRALPRPLNVRKNSTPSAKSDEVAVTPAHTPGHRRAKSSVSGIPKLRTPVPGLSERPNSANVRKLPPQPAGQSSPEKPVMKLRMQSPQKLRERVQNNQKIFESAGAAFQEEIAKITEEINSSRRPASVSNTSSLEAKVAALADSHASMMADLTSKLEGLSKDIDSSLQVSESRYKKLDDLWKETSAENEALYSRFNEELAKLSGQIRRGEGIEELRKRFVEVQDENARLRKENQRLRRENVGLKAQLRE</sequence>
<evidence type="ECO:0000313" key="4">
    <source>
        <dbReference type="EMBL" id="KIW01872.1"/>
    </source>
</evidence>
<dbReference type="Pfam" id="PF25351">
    <property type="entry name" value="PH_BUD3_C"/>
    <property type="match status" value="1"/>
</dbReference>
<feature type="compositionally biased region" description="Polar residues" evidence="2">
    <location>
        <begin position="1185"/>
        <end position="1210"/>
    </location>
</feature>
<dbReference type="HOGENOM" id="CLU_004333_0_0_1"/>
<feature type="region of interest" description="Disordered" evidence="2">
    <location>
        <begin position="1054"/>
        <end position="1076"/>
    </location>
</feature>
<dbReference type="STRING" id="253628.A0A0D1YM27"/>
<feature type="compositionally biased region" description="Low complexity" evidence="2">
    <location>
        <begin position="1227"/>
        <end position="1238"/>
    </location>
</feature>
<proteinExistence type="predicted"/>
<accession>A0A0D1YM27</accession>
<feature type="region of interest" description="Disordered" evidence="2">
    <location>
        <begin position="1167"/>
        <end position="1329"/>
    </location>
</feature>
<dbReference type="InterPro" id="IPR000219">
    <property type="entry name" value="DH_dom"/>
</dbReference>
<feature type="domain" description="DH" evidence="3">
    <location>
        <begin position="247"/>
        <end position="458"/>
    </location>
</feature>
<organism evidence="4 5">
    <name type="scientific">Verruconis gallopava</name>
    <dbReference type="NCBI Taxonomy" id="253628"/>
    <lineage>
        <taxon>Eukaryota</taxon>
        <taxon>Fungi</taxon>
        <taxon>Dikarya</taxon>
        <taxon>Ascomycota</taxon>
        <taxon>Pezizomycotina</taxon>
        <taxon>Dothideomycetes</taxon>
        <taxon>Pleosporomycetidae</taxon>
        <taxon>Venturiales</taxon>
        <taxon>Sympoventuriaceae</taxon>
        <taxon>Verruconis</taxon>
    </lineage>
</organism>
<reference evidence="4 5" key="1">
    <citation type="submission" date="2015-01" db="EMBL/GenBank/DDBJ databases">
        <title>The Genome Sequence of Ochroconis gallopava CBS43764.</title>
        <authorList>
            <consortium name="The Broad Institute Genomics Platform"/>
            <person name="Cuomo C."/>
            <person name="de Hoog S."/>
            <person name="Gorbushina A."/>
            <person name="Stielow B."/>
            <person name="Teixiera M."/>
            <person name="Abouelleil A."/>
            <person name="Chapman S.B."/>
            <person name="Priest M."/>
            <person name="Young S.K."/>
            <person name="Wortman J."/>
            <person name="Nusbaum C."/>
            <person name="Birren B."/>
        </authorList>
    </citation>
    <scope>NUCLEOTIDE SEQUENCE [LARGE SCALE GENOMIC DNA]</scope>
    <source>
        <strain evidence="4 5">CBS 43764</strain>
    </source>
</reference>
<gene>
    <name evidence="4" type="ORF">PV09_06721</name>
</gene>
<dbReference type="GO" id="GO:0005737">
    <property type="term" value="C:cytoplasm"/>
    <property type="evidence" value="ECO:0007669"/>
    <property type="project" value="TreeGrafter"/>
</dbReference>
<dbReference type="PROSITE" id="PS50010">
    <property type="entry name" value="DH_2"/>
    <property type="match status" value="1"/>
</dbReference>
<dbReference type="Pfam" id="PF00621">
    <property type="entry name" value="RhoGEF"/>
    <property type="match status" value="1"/>
</dbReference>
<keyword evidence="1" id="KW-0175">Coiled coil</keyword>
<keyword evidence="5" id="KW-1185">Reference proteome</keyword>
<dbReference type="GeneID" id="27314694"/>
<name>A0A0D1YM27_9PEZI</name>
<dbReference type="InterPro" id="IPR051492">
    <property type="entry name" value="Dynamin-Rho_GEF"/>
</dbReference>
<feature type="region of interest" description="Disordered" evidence="2">
    <location>
        <begin position="812"/>
        <end position="857"/>
    </location>
</feature>
<dbReference type="Gene3D" id="1.20.900.10">
    <property type="entry name" value="Dbl homology (DH) domain"/>
    <property type="match status" value="1"/>
</dbReference>
<dbReference type="EMBL" id="KN847552">
    <property type="protein sequence ID" value="KIW01872.1"/>
    <property type="molecule type" value="Genomic_DNA"/>
</dbReference>
<evidence type="ECO:0000256" key="1">
    <source>
        <dbReference type="SAM" id="Coils"/>
    </source>
</evidence>
<dbReference type="RefSeq" id="XP_016211741.1">
    <property type="nucleotide sequence ID" value="XM_016360402.1"/>
</dbReference>
<protein>
    <recommendedName>
        <fullName evidence="3">DH domain-containing protein</fullName>
    </recommendedName>
</protein>
<dbReference type="PANTHER" id="PTHR22834">
    <property type="entry name" value="NUCLEAR FUSION PROTEIN FUS2"/>
    <property type="match status" value="1"/>
</dbReference>
<dbReference type="InParanoid" id="A0A0D1YM27"/>
<dbReference type="VEuPathDB" id="FungiDB:PV09_06721"/>
<dbReference type="SUPFAM" id="SSF48065">
    <property type="entry name" value="DBL homology domain (DH-domain)"/>
    <property type="match status" value="1"/>
</dbReference>
<dbReference type="Proteomes" id="UP000053259">
    <property type="component" value="Unassembled WGS sequence"/>
</dbReference>